<dbReference type="InterPro" id="IPR036259">
    <property type="entry name" value="MFS_trans_sf"/>
</dbReference>
<feature type="transmembrane region" description="Helical" evidence="5">
    <location>
        <begin position="56"/>
        <end position="77"/>
    </location>
</feature>
<sequence length="492" mass="50065">MESFKTSTGRESRSTVASPGTVIAVILIATFMDLVDVTIVAVAAPNIQASLGASPAQLQWIIAVYALSLGAALITGGRLGDSYGRRRTFLVGLAAFVLASAACALAPTVGVLIGSRVIQGLAAGVMVPQVFGIIRSSLEPRQMGAALGAYGGVQGLASIAGPLLGGLLVTANLFGLEWRSIFWVNVPIGLVVLLIGLKVLPESSQPTAATLDLRGATLLAGSLLLLLLPIVQGQTWGWPIWGWGILAAGLAGLVLFVIFERRLAARGGQPVLDPGLLTNRAFTGGLLASLAFFGGVASFFLLLSIYLQDGTGRTALTTGLITLPYALGSMITSGAGVKLAARHGRSLLITGSLTIAASHAAMWLVITGIDQPVWWQLGGPLLLGGLGLGLAAPPLVNVVLSAVPGRQAGSAGGVLSTVNQIGGSVGVAALGTLFFTQIASSNTREPASAFGGALADVLPWQVGIYLIAAALMFLLPAVAQTSETATVEGGQR</sequence>
<name>A0A2H1KZJ8_BREAU</name>
<evidence type="ECO:0000256" key="1">
    <source>
        <dbReference type="ARBA" id="ARBA00004651"/>
    </source>
</evidence>
<feature type="transmembrane region" description="Helical" evidence="5">
    <location>
        <begin position="213"/>
        <end position="232"/>
    </location>
</feature>
<organism evidence="7 8">
    <name type="scientific">Brevibacterium aurantiacum</name>
    <dbReference type="NCBI Taxonomy" id="273384"/>
    <lineage>
        <taxon>Bacteria</taxon>
        <taxon>Bacillati</taxon>
        <taxon>Actinomycetota</taxon>
        <taxon>Actinomycetes</taxon>
        <taxon>Micrococcales</taxon>
        <taxon>Brevibacteriaceae</taxon>
        <taxon>Brevibacterium</taxon>
    </lineage>
</organism>
<feature type="transmembrane region" description="Helical" evidence="5">
    <location>
        <begin position="319"/>
        <end position="340"/>
    </location>
</feature>
<gene>
    <name evidence="7" type="ORF">BAURA86_03931</name>
</gene>
<feature type="transmembrane region" description="Helical" evidence="5">
    <location>
        <begin position="238"/>
        <end position="259"/>
    </location>
</feature>
<keyword evidence="3 5" id="KW-1133">Transmembrane helix</keyword>
<feature type="transmembrane region" description="Helical" evidence="5">
    <location>
        <begin position="146"/>
        <end position="169"/>
    </location>
</feature>
<feature type="transmembrane region" description="Helical" evidence="5">
    <location>
        <begin position="117"/>
        <end position="134"/>
    </location>
</feature>
<feature type="transmembrane region" description="Helical" evidence="5">
    <location>
        <begin position="286"/>
        <end position="307"/>
    </location>
</feature>
<dbReference type="AlphaFoldDB" id="A0A2H1KZJ8"/>
<reference evidence="7 8" key="1">
    <citation type="submission" date="2017-03" db="EMBL/GenBank/DDBJ databases">
        <authorList>
            <person name="Afonso C.L."/>
            <person name="Miller P.J."/>
            <person name="Scott M.A."/>
            <person name="Spackman E."/>
            <person name="Goraichik I."/>
            <person name="Dimitrov K.M."/>
            <person name="Suarez D.L."/>
            <person name="Swayne D.E."/>
        </authorList>
    </citation>
    <scope>NUCLEOTIDE SEQUENCE [LARGE SCALE GENOMIC DNA]</scope>
    <source>
        <strain evidence="8">8(6)</strain>
    </source>
</reference>
<dbReference type="CDD" id="cd17321">
    <property type="entry name" value="MFS_MMR_MDR_like"/>
    <property type="match status" value="1"/>
</dbReference>
<comment type="subcellular location">
    <subcellularLocation>
        <location evidence="1">Cell membrane</location>
        <topology evidence="1">Multi-pass membrane protein</topology>
    </subcellularLocation>
</comment>
<dbReference type="Gene3D" id="1.20.1720.10">
    <property type="entry name" value="Multidrug resistance protein D"/>
    <property type="match status" value="1"/>
</dbReference>
<accession>A0A2H1KZJ8</accession>
<dbReference type="GO" id="GO:0005886">
    <property type="term" value="C:plasma membrane"/>
    <property type="evidence" value="ECO:0007669"/>
    <property type="project" value="UniProtKB-SubCell"/>
</dbReference>
<dbReference type="PROSITE" id="PS50850">
    <property type="entry name" value="MFS"/>
    <property type="match status" value="1"/>
</dbReference>
<dbReference type="Gene3D" id="1.20.1250.20">
    <property type="entry name" value="MFS general substrate transporter like domains"/>
    <property type="match status" value="1"/>
</dbReference>
<evidence type="ECO:0000313" key="7">
    <source>
        <dbReference type="EMBL" id="SMY05069.1"/>
    </source>
</evidence>
<feature type="transmembrane region" description="Helical" evidence="5">
    <location>
        <begin position="421"/>
        <end position="440"/>
    </location>
</feature>
<evidence type="ECO:0000256" key="4">
    <source>
        <dbReference type="ARBA" id="ARBA00023136"/>
    </source>
</evidence>
<keyword evidence="2 5" id="KW-0812">Transmembrane</keyword>
<evidence type="ECO:0000313" key="8">
    <source>
        <dbReference type="Proteomes" id="UP000234300"/>
    </source>
</evidence>
<feature type="transmembrane region" description="Helical" evidence="5">
    <location>
        <begin position="89"/>
        <end position="111"/>
    </location>
</feature>
<feature type="transmembrane region" description="Helical" evidence="5">
    <location>
        <begin position="21"/>
        <end position="44"/>
    </location>
</feature>
<feature type="transmembrane region" description="Helical" evidence="5">
    <location>
        <begin position="347"/>
        <end position="369"/>
    </location>
</feature>
<keyword evidence="4 5" id="KW-0472">Membrane</keyword>
<dbReference type="InterPro" id="IPR020846">
    <property type="entry name" value="MFS_dom"/>
</dbReference>
<evidence type="ECO:0000256" key="5">
    <source>
        <dbReference type="SAM" id="Phobius"/>
    </source>
</evidence>
<evidence type="ECO:0000256" key="2">
    <source>
        <dbReference type="ARBA" id="ARBA00022692"/>
    </source>
</evidence>
<dbReference type="RefSeq" id="WP_101557677.1">
    <property type="nucleotide sequence ID" value="NZ_FXZI01000027.1"/>
</dbReference>
<protein>
    <submittedName>
        <fullName evidence="7">Drug resistance transporter, EmrB/QacA subfamily</fullName>
    </submittedName>
</protein>
<dbReference type="Proteomes" id="UP000234300">
    <property type="component" value="Unassembled WGS sequence"/>
</dbReference>
<evidence type="ECO:0000256" key="3">
    <source>
        <dbReference type="ARBA" id="ARBA00022989"/>
    </source>
</evidence>
<dbReference type="EMBL" id="FXZI01000027">
    <property type="protein sequence ID" value="SMY05069.1"/>
    <property type="molecule type" value="Genomic_DNA"/>
</dbReference>
<evidence type="ECO:0000259" key="6">
    <source>
        <dbReference type="PROSITE" id="PS50850"/>
    </source>
</evidence>
<feature type="transmembrane region" description="Helical" evidence="5">
    <location>
        <begin position="381"/>
        <end position="400"/>
    </location>
</feature>
<dbReference type="PANTHER" id="PTHR42718">
    <property type="entry name" value="MAJOR FACILITATOR SUPERFAMILY MULTIDRUG TRANSPORTER MFSC"/>
    <property type="match status" value="1"/>
</dbReference>
<proteinExistence type="predicted"/>
<dbReference type="GO" id="GO:0022857">
    <property type="term" value="F:transmembrane transporter activity"/>
    <property type="evidence" value="ECO:0007669"/>
    <property type="project" value="InterPro"/>
</dbReference>
<feature type="transmembrane region" description="Helical" evidence="5">
    <location>
        <begin position="460"/>
        <end position="479"/>
    </location>
</feature>
<dbReference type="InterPro" id="IPR011701">
    <property type="entry name" value="MFS"/>
</dbReference>
<feature type="domain" description="Major facilitator superfamily (MFS) profile" evidence="6">
    <location>
        <begin position="22"/>
        <end position="480"/>
    </location>
</feature>
<dbReference type="PANTHER" id="PTHR42718:SF39">
    <property type="entry name" value="ACTINORHODIN TRANSPORTER-RELATED"/>
    <property type="match status" value="1"/>
</dbReference>
<feature type="transmembrane region" description="Helical" evidence="5">
    <location>
        <begin position="181"/>
        <end position="201"/>
    </location>
</feature>
<dbReference type="Pfam" id="PF07690">
    <property type="entry name" value="MFS_1"/>
    <property type="match status" value="1"/>
</dbReference>
<dbReference type="SUPFAM" id="SSF103473">
    <property type="entry name" value="MFS general substrate transporter"/>
    <property type="match status" value="2"/>
</dbReference>